<proteinExistence type="predicted"/>
<dbReference type="Proteomes" id="UP000622166">
    <property type="component" value="Unassembled WGS sequence"/>
</dbReference>
<dbReference type="AlphaFoldDB" id="A0A918Q2M0"/>
<gene>
    <name evidence="2" type="ORF">GCM10010365_58480</name>
</gene>
<keyword evidence="3" id="KW-1185">Reference proteome</keyword>
<reference evidence="2" key="1">
    <citation type="journal article" date="2014" name="Int. J. Syst. Evol. Microbiol.">
        <title>Complete genome sequence of Corynebacterium casei LMG S-19264T (=DSM 44701T), isolated from a smear-ripened cheese.</title>
        <authorList>
            <consortium name="US DOE Joint Genome Institute (JGI-PGF)"/>
            <person name="Walter F."/>
            <person name="Albersmeier A."/>
            <person name="Kalinowski J."/>
            <person name="Ruckert C."/>
        </authorList>
    </citation>
    <scope>NUCLEOTIDE SEQUENCE</scope>
    <source>
        <strain evidence="2">JCM 4815</strain>
    </source>
</reference>
<sequence>MDDGGSATTGPVAPRPSAGRPSGAGRVALPPEERAALSPEEGTATAGGRNIGPRASLVTTGA</sequence>
<accession>A0A918Q2M0</accession>
<evidence type="ECO:0000313" key="2">
    <source>
        <dbReference type="EMBL" id="GGZ30269.1"/>
    </source>
</evidence>
<feature type="region of interest" description="Disordered" evidence="1">
    <location>
        <begin position="1"/>
        <end position="62"/>
    </location>
</feature>
<evidence type="ECO:0000256" key="1">
    <source>
        <dbReference type="SAM" id="MobiDB-lite"/>
    </source>
</evidence>
<organism evidence="2 3">
    <name type="scientific">Streptomyces poonensis</name>
    <dbReference type="NCBI Taxonomy" id="68255"/>
    <lineage>
        <taxon>Bacteria</taxon>
        <taxon>Bacillati</taxon>
        <taxon>Actinomycetota</taxon>
        <taxon>Actinomycetes</taxon>
        <taxon>Kitasatosporales</taxon>
        <taxon>Streptomycetaceae</taxon>
        <taxon>Streptomyces</taxon>
    </lineage>
</organism>
<evidence type="ECO:0000313" key="3">
    <source>
        <dbReference type="Proteomes" id="UP000622166"/>
    </source>
</evidence>
<reference evidence="2" key="2">
    <citation type="submission" date="2020-09" db="EMBL/GenBank/DDBJ databases">
        <authorList>
            <person name="Sun Q."/>
            <person name="Ohkuma M."/>
        </authorList>
    </citation>
    <scope>NUCLEOTIDE SEQUENCE</scope>
    <source>
        <strain evidence="2">JCM 4815</strain>
    </source>
</reference>
<name>A0A918Q2M0_9ACTN</name>
<comment type="caution">
    <text evidence="2">The sequence shown here is derived from an EMBL/GenBank/DDBJ whole genome shotgun (WGS) entry which is preliminary data.</text>
</comment>
<protein>
    <submittedName>
        <fullName evidence="2">Uncharacterized protein</fullName>
    </submittedName>
</protein>
<dbReference type="EMBL" id="BMVW01000014">
    <property type="protein sequence ID" value="GGZ30269.1"/>
    <property type="molecule type" value="Genomic_DNA"/>
</dbReference>